<feature type="domain" description="PurM-like N-terminal" evidence="3">
    <location>
        <begin position="39"/>
        <end position="146"/>
    </location>
</feature>
<keyword evidence="2" id="KW-0067">ATP-binding</keyword>
<feature type="binding site" evidence="2">
    <location>
        <position position="222"/>
    </location>
    <ligand>
        <name>ATP</name>
        <dbReference type="ChEBI" id="CHEBI:30616"/>
    </ligand>
</feature>
<dbReference type="SUPFAM" id="SSF55326">
    <property type="entry name" value="PurM N-terminal domain-like"/>
    <property type="match status" value="1"/>
</dbReference>
<feature type="binding site" evidence="2">
    <location>
        <position position="82"/>
    </location>
    <ligand>
        <name>Mg(2+)</name>
        <dbReference type="ChEBI" id="CHEBI:18420"/>
        <label>3</label>
    </ligand>
</feature>
<dbReference type="InterPro" id="IPR036676">
    <property type="entry name" value="PurM-like_C_sf"/>
</dbReference>
<dbReference type="Gene3D" id="3.30.1330.10">
    <property type="entry name" value="PurM-like, N-terminal domain"/>
    <property type="match status" value="1"/>
</dbReference>
<feature type="binding site" evidence="2">
    <location>
        <position position="324"/>
    </location>
    <ligand>
        <name>substrate</name>
    </ligand>
</feature>
<proteinExistence type="inferred from homology"/>
<comment type="miscellaneous">
    <text evidence="2">Reaction mechanism of ThiL seems to utilize a direct, inline transfer of the gamma-phosphate of ATP to TMP rather than a phosphorylated enzyme intermediate.</text>
</comment>
<dbReference type="Proteomes" id="UP000245523">
    <property type="component" value="Unassembled WGS sequence"/>
</dbReference>
<dbReference type="InterPro" id="IPR016188">
    <property type="entry name" value="PurM-like_N"/>
</dbReference>
<comment type="catalytic activity">
    <reaction evidence="2">
        <text>thiamine phosphate + ATP = thiamine diphosphate + ADP</text>
        <dbReference type="Rhea" id="RHEA:15913"/>
        <dbReference type="ChEBI" id="CHEBI:30616"/>
        <dbReference type="ChEBI" id="CHEBI:37575"/>
        <dbReference type="ChEBI" id="CHEBI:58937"/>
        <dbReference type="ChEBI" id="CHEBI:456216"/>
        <dbReference type="EC" id="2.7.4.16"/>
    </reaction>
</comment>
<evidence type="ECO:0000256" key="2">
    <source>
        <dbReference type="HAMAP-Rule" id="MF_02128"/>
    </source>
</evidence>
<feature type="binding site" evidence="2">
    <location>
        <position position="154"/>
    </location>
    <ligand>
        <name>ATP</name>
        <dbReference type="ChEBI" id="CHEBI:30616"/>
    </ligand>
</feature>
<dbReference type="CDD" id="cd02194">
    <property type="entry name" value="ThiL"/>
    <property type="match status" value="1"/>
</dbReference>
<feature type="binding site" evidence="2">
    <location>
        <position position="82"/>
    </location>
    <ligand>
        <name>Mg(2+)</name>
        <dbReference type="ChEBI" id="CHEBI:18420"/>
        <label>2</label>
    </ligand>
</feature>
<dbReference type="SUPFAM" id="SSF56042">
    <property type="entry name" value="PurM C-terminal domain-like"/>
    <property type="match status" value="1"/>
</dbReference>
<dbReference type="GO" id="GO:0016301">
    <property type="term" value="F:kinase activity"/>
    <property type="evidence" value="ECO:0007669"/>
    <property type="project" value="UniProtKB-KW"/>
</dbReference>
<dbReference type="InterPro" id="IPR036921">
    <property type="entry name" value="PurM-like_N_sf"/>
</dbReference>
<feature type="binding site" evidence="2">
    <location>
        <position position="53"/>
    </location>
    <ligand>
        <name>Mg(2+)</name>
        <dbReference type="ChEBI" id="CHEBI:18420"/>
        <label>1</label>
    </ligand>
</feature>
<comment type="caution">
    <text evidence="2">Lacks conserved residue(s) required for the propagation of feature annotation.</text>
</comment>
<dbReference type="EMBL" id="QGHD01000003">
    <property type="protein sequence ID" value="PWL03819.1"/>
    <property type="molecule type" value="Genomic_DNA"/>
</dbReference>
<dbReference type="Gene3D" id="3.90.650.10">
    <property type="entry name" value="PurM-like C-terminal domain"/>
    <property type="match status" value="1"/>
</dbReference>
<feature type="domain" description="PurM-like C-terminal" evidence="4">
    <location>
        <begin position="158"/>
        <end position="308"/>
    </location>
</feature>
<feature type="binding site" evidence="2">
    <location>
        <position position="41"/>
    </location>
    <ligand>
        <name>Mg(2+)</name>
        <dbReference type="ChEBI" id="CHEBI:18420"/>
        <label>4</label>
    </ligand>
</feature>
<dbReference type="HAMAP" id="MF_02128">
    <property type="entry name" value="TMP_kinase"/>
    <property type="match status" value="1"/>
</dbReference>
<keyword evidence="2" id="KW-0547">Nucleotide-binding</keyword>
<dbReference type="EC" id="2.7.4.16" evidence="2"/>
<sequence length="327" mass="35418">MSSFHFPPLGEFNFIQKILEGDLAMDEIPPQKRVWFGAGDDCAAFDGWLVTKDMSAENSHFRLDWSSPEDAVEKCIVSNVSDISAMGGKATMALLGICVNKNWTKELRERIAKAFSDGFQKRGIALIGGDIVSSNEGLFSITMLGRAAGEPLRRSGAKVGDTVYVSSPIGASGAGLWAFLHGKNQDAEITDVVREHLAPVIDEHRGEKLLALGVSGGCIDLSDGLSSELNHLALSSGVKIQIEEAKIPVHPGALRLSKKYGVDPREFWLFGGEDYRLLFTSTISEETFRKNGVPAYAIGKVFEGSGVEMLNLQGKMETVKASGWSHL</sequence>
<keyword evidence="2" id="KW-0479">Metal-binding</keyword>
<keyword evidence="1 2" id="KW-0784">Thiamine biosynthesis</keyword>
<comment type="pathway">
    <text evidence="2">Cofactor biosynthesis; thiamine diphosphate biosynthesis; thiamine diphosphate from thiamine phosphate: step 1/1.</text>
</comment>
<reference evidence="5 6" key="1">
    <citation type="submission" date="2018-05" db="EMBL/GenBank/DDBJ databases">
        <title>Animal gut microbial communities from fecal samples from Wisconsin, USA.</title>
        <authorList>
            <person name="Neumann A."/>
        </authorList>
    </citation>
    <scope>NUCLEOTIDE SEQUENCE [LARGE SCALE GENOMIC DNA]</scope>
    <source>
        <strain evidence="5 6">UWS4</strain>
    </source>
</reference>
<comment type="function">
    <text evidence="2">Catalyzes the ATP-dependent phosphorylation of thiamine-monophosphate (TMP) to form thiamine-pyrophosphate (TPP), the active form of vitamin B1.</text>
</comment>
<feature type="binding site" evidence="2">
    <location>
        <position position="273"/>
    </location>
    <ligand>
        <name>substrate</name>
    </ligand>
</feature>
<comment type="caution">
    <text evidence="5">The sequence shown here is derived from an EMBL/GenBank/DDBJ whole genome shotgun (WGS) entry which is preliminary data.</text>
</comment>
<evidence type="ECO:0000313" key="6">
    <source>
        <dbReference type="Proteomes" id="UP000245523"/>
    </source>
</evidence>
<dbReference type="Pfam" id="PF00586">
    <property type="entry name" value="AIRS"/>
    <property type="match status" value="1"/>
</dbReference>
<evidence type="ECO:0000259" key="3">
    <source>
        <dbReference type="Pfam" id="PF00586"/>
    </source>
</evidence>
<comment type="similarity">
    <text evidence="2">Belongs to the thiamine-monophosphate kinase family.</text>
</comment>
<keyword evidence="6" id="KW-1185">Reference proteome</keyword>
<dbReference type="NCBIfam" id="TIGR01379">
    <property type="entry name" value="thiL"/>
    <property type="match status" value="1"/>
</dbReference>
<dbReference type="InterPro" id="IPR006283">
    <property type="entry name" value="ThiL-like"/>
</dbReference>
<keyword evidence="2 5" id="KW-0418">Kinase</keyword>
<accession>A0ABX5LN14</accession>
<dbReference type="InterPro" id="IPR010918">
    <property type="entry name" value="PurM-like_C_dom"/>
</dbReference>
<gene>
    <name evidence="2" type="primary">thiL</name>
    <name evidence="5" type="ORF">B0H50_103116</name>
</gene>
<dbReference type="Pfam" id="PF02769">
    <property type="entry name" value="AIRS_C"/>
    <property type="match status" value="1"/>
</dbReference>
<keyword evidence="2" id="KW-0808">Transferase</keyword>
<dbReference type="PIRSF" id="PIRSF005303">
    <property type="entry name" value="Thiam_monoph_kin"/>
    <property type="match status" value="1"/>
</dbReference>
<feature type="binding site" evidence="2">
    <location>
        <position position="51"/>
    </location>
    <ligand>
        <name>Mg(2+)</name>
        <dbReference type="ChEBI" id="CHEBI:18420"/>
        <label>4</label>
    </ligand>
</feature>
<dbReference type="RefSeq" id="WP_106198242.1">
    <property type="nucleotide sequence ID" value="NZ_JAXEIU010000023.1"/>
</dbReference>
<feature type="binding site" evidence="2">
    <location>
        <position position="130"/>
    </location>
    <ligand>
        <name>Mg(2+)</name>
        <dbReference type="ChEBI" id="CHEBI:18420"/>
        <label>1</label>
    </ligand>
</feature>
<organism evidence="5 6">
    <name type="scientific">Hallerella porci</name>
    <dbReference type="NCBI Taxonomy" id="1945871"/>
    <lineage>
        <taxon>Bacteria</taxon>
        <taxon>Pseudomonadati</taxon>
        <taxon>Fibrobacterota</taxon>
        <taxon>Fibrobacteria</taxon>
        <taxon>Fibrobacterales</taxon>
        <taxon>Fibrobacteraceae</taxon>
        <taxon>Hallerella</taxon>
    </lineage>
</organism>
<protein>
    <recommendedName>
        <fullName evidence="2">Thiamine-monophosphate kinase</fullName>
        <shortName evidence="2">TMP kinase</shortName>
        <shortName evidence="2">Thiamine-phosphate kinase</shortName>
        <ecNumber evidence="2">2.7.4.16</ecNumber>
    </recommendedName>
</protein>
<feature type="binding site" evidence="2">
    <location>
        <position position="82"/>
    </location>
    <ligand>
        <name>Mg(2+)</name>
        <dbReference type="ChEBI" id="CHEBI:18420"/>
        <label>4</label>
    </ligand>
</feature>
<feature type="binding site" evidence="2">
    <location>
        <begin position="129"/>
        <end position="130"/>
    </location>
    <ligand>
        <name>ATP</name>
        <dbReference type="ChEBI" id="CHEBI:30616"/>
    </ligand>
</feature>
<evidence type="ECO:0000313" key="5">
    <source>
        <dbReference type="EMBL" id="PWL03819.1"/>
    </source>
</evidence>
<feature type="binding site" evidence="2">
    <location>
        <position position="223"/>
    </location>
    <ligand>
        <name>Mg(2+)</name>
        <dbReference type="ChEBI" id="CHEBI:18420"/>
        <label>5</label>
    </ligand>
</feature>
<dbReference type="PANTHER" id="PTHR30270:SF0">
    <property type="entry name" value="THIAMINE-MONOPHOSPHATE KINASE"/>
    <property type="match status" value="1"/>
</dbReference>
<evidence type="ECO:0000256" key="1">
    <source>
        <dbReference type="ARBA" id="ARBA00022977"/>
    </source>
</evidence>
<dbReference type="PANTHER" id="PTHR30270">
    <property type="entry name" value="THIAMINE-MONOPHOSPHATE KINASE"/>
    <property type="match status" value="1"/>
</dbReference>
<feature type="binding site" evidence="2">
    <location>
        <position position="220"/>
    </location>
    <ligand>
        <name>Mg(2+)</name>
        <dbReference type="ChEBI" id="CHEBI:18420"/>
        <label>3</label>
    </ligand>
</feature>
<evidence type="ECO:0000259" key="4">
    <source>
        <dbReference type="Pfam" id="PF02769"/>
    </source>
</evidence>
<keyword evidence="2" id="KW-0460">Magnesium</keyword>
<feature type="binding site" evidence="2">
    <location>
        <position position="53"/>
    </location>
    <ligand>
        <name>Mg(2+)</name>
        <dbReference type="ChEBI" id="CHEBI:18420"/>
        <label>2</label>
    </ligand>
</feature>
<feature type="binding site" evidence="2">
    <location>
        <position position="60"/>
    </location>
    <ligand>
        <name>substrate</name>
    </ligand>
</feature>
<name>A0ABX5LN14_9BACT</name>
<feature type="binding site" evidence="2">
    <location>
        <position position="41"/>
    </location>
    <ligand>
        <name>Mg(2+)</name>
        <dbReference type="ChEBI" id="CHEBI:18420"/>
        <label>3</label>
    </ligand>
</feature>